<gene>
    <name evidence="7 9" type="primary">flgH</name>
    <name evidence="9" type="ORF">NJQ99_10445</name>
</gene>
<keyword evidence="6 7" id="KW-0998">Cell outer membrane</keyword>
<evidence type="ECO:0000256" key="5">
    <source>
        <dbReference type="ARBA" id="ARBA00023143"/>
    </source>
</evidence>
<dbReference type="NCBIfam" id="NF001305">
    <property type="entry name" value="PRK00249.1-5"/>
    <property type="match status" value="1"/>
</dbReference>
<comment type="subunit">
    <text evidence="7">The basal body constitutes a major portion of the flagellar organelle and consists of four rings (L,P,S, and M) mounted on a central rod.</text>
</comment>
<dbReference type="RefSeq" id="WP_269332772.1">
    <property type="nucleotide sequence ID" value="NZ_JAMZFT010000002.1"/>
</dbReference>
<evidence type="ECO:0000256" key="8">
    <source>
        <dbReference type="SAM" id="SignalP"/>
    </source>
</evidence>
<dbReference type="PROSITE" id="PS51257">
    <property type="entry name" value="PROKAR_LIPOPROTEIN"/>
    <property type="match status" value="1"/>
</dbReference>
<comment type="caution">
    <text evidence="9">The sequence shown here is derived from an EMBL/GenBank/DDBJ whole genome shotgun (WGS) entry which is preliminary data.</text>
</comment>
<dbReference type="PANTHER" id="PTHR34933:SF1">
    <property type="entry name" value="FLAGELLAR L-RING PROTEIN"/>
    <property type="match status" value="1"/>
</dbReference>
<keyword evidence="3 7" id="KW-0732">Signal</keyword>
<dbReference type="GO" id="GO:0009279">
    <property type="term" value="C:cell outer membrane"/>
    <property type="evidence" value="ECO:0007669"/>
    <property type="project" value="UniProtKB-SubCell"/>
</dbReference>
<protein>
    <recommendedName>
        <fullName evidence="7">Flagellar L-ring protein</fullName>
    </recommendedName>
    <alternativeName>
        <fullName evidence="7">Basal body L-ring protein</fullName>
    </alternativeName>
</protein>
<dbReference type="PANTHER" id="PTHR34933">
    <property type="entry name" value="FLAGELLAR L-RING PROTEIN"/>
    <property type="match status" value="1"/>
</dbReference>
<evidence type="ECO:0000256" key="4">
    <source>
        <dbReference type="ARBA" id="ARBA00023136"/>
    </source>
</evidence>
<dbReference type="PRINTS" id="PR01008">
    <property type="entry name" value="FLGLRINGFLGH"/>
</dbReference>
<comment type="similarity">
    <text evidence="2 7">Belongs to the FlgH family.</text>
</comment>
<evidence type="ECO:0000256" key="7">
    <source>
        <dbReference type="HAMAP-Rule" id="MF_00415"/>
    </source>
</evidence>
<dbReference type="GO" id="GO:0003774">
    <property type="term" value="F:cytoskeletal motor activity"/>
    <property type="evidence" value="ECO:0007669"/>
    <property type="project" value="InterPro"/>
</dbReference>
<evidence type="ECO:0000313" key="9">
    <source>
        <dbReference type="EMBL" id="MCP1336828.1"/>
    </source>
</evidence>
<dbReference type="HAMAP" id="MF_00415">
    <property type="entry name" value="FlgH"/>
    <property type="match status" value="1"/>
</dbReference>
<dbReference type="GO" id="GO:0009427">
    <property type="term" value="C:bacterial-type flagellum basal body, distal rod, L ring"/>
    <property type="evidence" value="ECO:0007669"/>
    <property type="project" value="InterPro"/>
</dbReference>
<feature type="chain" id="PRO_5039947888" description="Flagellar L-ring protein" evidence="8">
    <location>
        <begin position="19"/>
        <end position="254"/>
    </location>
</feature>
<comment type="subcellular location">
    <subcellularLocation>
        <location evidence="7">Cell outer membrane</location>
        <topology evidence="7">Lipid-anchor</topology>
    </subcellularLocation>
    <subcellularLocation>
        <location evidence="7">Bacterial flagellum basal body</location>
    </subcellularLocation>
</comment>
<reference evidence="9" key="1">
    <citation type="submission" date="2022-06" db="EMBL/GenBank/DDBJ databases">
        <title>Isolation and Genomics of Futiania mangrovii gen. nov., sp. nov., a Rare and Metabolically-versatile member in the Class Alphaproteobacteria.</title>
        <authorList>
            <person name="Liu L."/>
            <person name="Huang W.-C."/>
            <person name="Pan J."/>
            <person name="Li J."/>
            <person name="Huang Y."/>
            <person name="Du H."/>
            <person name="Liu Y."/>
            <person name="Li M."/>
        </authorList>
    </citation>
    <scope>NUCLEOTIDE SEQUENCE</scope>
    <source>
        <strain evidence="9">FT118</strain>
    </source>
</reference>
<keyword evidence="9" id="KW-0282">Flagellum</keyword>
<evidence type="ECO:0000313" key="10">
    <source>
        <dbReference type="Proteomes" id="UP001055804"/>
    </source>
</evidence>
<evidence type="ECO:0000256" key="6">
    <source>
        <dbReference type="ARBA" id="ARBA00023237"/>
    </source>
</evidence>
<accession>A0A9J6P9Y5</accession>
<keyword evidence="7" id="KW-0449">Lipoprotein</keyword>
<sequence>MKRALLLTLGMLTLSACADRFDHLGKPPSMTPPGAPRIAVPAPQPAVLPQQQAQAVYPERAIARSQPTAGSLWRTATSDSLFSDHRARRVGDMLTVVIEIDDEAKIRNRTTRARSGSESVSVPNLLGIETLAPKVLPGGAGLTPAVDLGADSASSGDGAVTRNEEITLRIAATVTDVLPNGNLIIQGSQEVRVNYELRDLQIAGIVRPSDISRKNTITYDRIAEARIAYGGRGQIDDLQQPRYGQQVLDMILPF</sequence>
<feature type="signal peptide" evidence="8">
    <location>
        <begin position="1"/>
        <end position="18"/>
    </location>
</feature>
<dbReference type="AlphaFoldDB" id="A0A9J6P9Y5"/>
<keyword evidence="9" id="KW-0966">Cell projection</keyword>
<organism evidence="9 10">
    <name type="scientific">Futiania mangrovi</name>
    <dbReference type="NCBI Taxonomy" id="2959716"/>
    <lineage>
        <taxon>Bacteria</taxon>
        <taxon>Pseudomonadati</taxon>
        <taxon>Pseudomonadota</taxon>
        <taxon>Alphaproteobacteria</taxon>
        <taxon>Futianiales</taxon>
        <taxon>Futianiaceae</taxon>
        <taxon>Futiania</taxon>
    </lineage>
</organism>
<keyword evidence="5 7" id="KW-0975">Bacterial flagellum</keyword>
<comment type="function">
    <text evidence="1 7">Assembles around the rod to form the L-ring and probably protects the motor/basal body from shearing forces during rotation.</text>
</comment>
<dbReference type="EMBL" id="JAMZFT010000002">
    <property type="protein sequence ID" value="MCP1336828.1"/>
    <property type="molecule type" value="Genomic_DNA"/>
</dbReference>
<dbReference type="InterPro" id="IPR000527">
    <property type="entry name" value="Flag_Lring"/>
</dbReference>
<evidence type="ECO:0000256" key="2">
    <source>
        <dbReference type="ARBA" id="ARBA00006929"/>
    </source>
</evidence>
<dbReference type="Proteomes" id="UP001055804">
    <property type="component" value="Unassembled WGS sequence"/>
</dbReference>
<dbReference type="Pfam" id="PF02107">
    <property type="entry name" value="FlgH"/>
    <property type="match status" value="1"/>
</dbReference>
<keyword evidence="4 7" id="KW-0472">Membrane</keyword>
<name>A0A9J6P9Y5_9PROT</name>
<evidence type="ECO:0000256" key="3">
    <source>
        <dbReference type="ARBA" id="ARBA00022729"/>
    </source>
</evidence>
<keyword evidence="10" id="KW-1185">Reference proteome</keyword>
<proteinExistence type="inferred from homology"/>
<evidence type="ECO:0000256" key="1">
    <source>
        <dbReference type="ARBA" id="ARBA00002591"/>
    </source>
</evidence>
<dbReference type="GO" id="GO:0071973">
    <property type="term" value="P:bacterial-type flagellum-dependent cell motility"/>
    <property type="evidence" value="ECO:0007669"/>
    <property type="project" value="InterPro"/>
</dbReference>
<keyword evidence="9" id="KW-0969">Cilium</keyword>